<evidence type="ECO:0000256" key="1">
    <source>
        <dbReference type="SAM" id="Phobius"/>
    </source>
</evidence>
<protein>
    <recommendedName>
        <fullName evidence="4">DNA uptake lipoprotein</fullName>
    </recommendedName>
</protein>
<dbReference type="AlphaFoldDB" id="A0A5C8HX25"/>
<organism evidence="2 3">
    <name type="scientific">Microbacterium saccharophilum</name>
    <dbReference type="NCBI Taxonomy" id="1213358"/>
    <lineage>
        <taxon>Bacteria</taxon>
        <taxon>Bacillati</taxon>
        <taxon>Actinomycetota</taxon>
        <taxon>Actinomycetes</taxon>
        <taxon>Micrococcales</taxon>
        <taxon>Microbacteriaceae</taxon>
        <taxon>Microbacterium</taxon>
    </lineage>
</organism>
<feature type="transmembrane region" description="Helical" evidence="1">
    <location>
        <begin position="105"/>
        <end position="127"/>
    </location>
</feature>
<feature type="transmembrane region" description="Helical" evidence="1">
    <location>
        <begin position="71"/>
        <end position="99"/>
    </location>
</feature>
<evidence type="ECO:0000313" key="3">
    <source>
        <dbReference type="Proteomes" id="UP000321949"/>
    </source>
</evidence>
<name>A0A5C8HX25_9MICO</name>
<dbReference type="Proteomes" id="UP000321949">
    <property type="component" value="Unassembled WGS sequence"/>
</dbReference>
<accession>A0A5C8HX25</accession>
<evidence type="ECO:0008006" key="4">
    <source>
        <dbReference type="Google" id="ProtNLM"/>
    </source>
</evidence>
<feature type="transmembrane region" description="Helical" evidence="1">
    <location>
        <begin position="12"/>
        <end position="31"/>
    </location>
</feature>
<dbReference type="RefSeq" id="WP_147050541.1">
    <property type="nucleotide sequence ID" value="NZ_BKAH01000007.1"/>
</dbReference>
<evidence type="ECO:0000313" key="2">
    <source>
        <dbReference type="EMBL" id="TXK10679.1"/>
    </source>
</evidence>
<proteinExistence type="predicted"/>
<keyword evidence="1" id="KW-0472">Membrane</keyword>
<keyword evidence="1" id="KW-1133">Transmembrane helix</keyword>
<dbReference type="OrthoDB" id="25997at2"/>
<gene>
    <name evidence="2" type="ORF">FVP74_10120</name>
</gene>
<dbReference type="EMBL" id="VRSX01000004">
    <property type="protein sequence ID" value="TXK10679.1"/>
    <property type="molecule type" value="Genomic_DNA"/>
</dbReference>
<comment type="caution">
    <text evidence="2">The sequence shown here is derived from an EMBL/GenBank/DDBJ whole genome shotgun (WGS) entry which is preliminary data.</text>
</comment>
<sequence length="147" mass="16005">MSTTRPRMTGIARVLVIVYAIMAMAATGRSFVQIVREFDAAPLAYSLSALAAVVYILATLALILSASRAWYLVAWVAIGFELVGVLVVGTLSLVVPALFDHPTVWSGFGAGYLWVPLVLPFLGLWWLTHTRNAVAEEIDPALERSSW</sequence>
<feature type="transmembrane region" description="Helical" evidence="1">
    <location>
        <begin position="43"/>
        <end position="64"/>
    </location>
</feature>
<keyword evidence="3" id="KW-1185">Reference proteome</keyword>
<keyword evidence="1" id="KW-0812">Transmembrane</keyword>
<reference evidence="2 3" key="1">
    <citation type="submission" date="2019-08" db="EMBL/GenBank/DDBJ databases">
        <authorList>
            <person name="Dong K."/>
        </authorList>
    </citation>
    <scope>NUCLEOTIDE SEQUENCE [LARGE SCALE GENOMIC DNA]</scope>
    <source>
        <strain evidence="2 3">K-1</strain>
    </source>
</reference>